<keyword evidence="1" id="KW-0812">Transmembrane</keyword>
<name>A0A0B7BHG9_9EUPU</name>
<evidence type="ECO:0000313" key="2">
    <source>
        <dbReference type="EMBL" id="CEK91600.1"/>
    </source>
</evidence>
<reference evidence="2" key="1">
    <citation type="submission" date="2014-12" db="EMBL/GenBank/DDBJ databases">
        <title>Insight into the proteome of Arion vulgaris.</title>
        <authorList>
            <person name="Aradska J."/>
            <person name="Bulat T."/>
            <person name="Smidak R."/>
            <person name="Sarate P."/>
            <person name="Gangsoo J."/>
            <person name="Sialana F."/>
            <person name="Bilban M."/>
            <person name="Lubec G."/>
        </authorList>
    </citation>
    <scope>NUCLEOTIDE SEQUENCE</scope>
    <source>
        <tissue evidence="2">Skin</tissue>
    </source>
</reference>
<keyword evidence="1" id="KW-1133">Transmembrane helix</keyword>
<feature type="transmembrane region" description="Helical" evidence="1">
    <location>
        <begin position="38"/>
        <end position="59"/>
    </location>
</feature>
<gene>
    <name evidence="2" type="primary">ORF183725</name>
</gene>
<protein>
    <submittedName>
        <fullName evidence="2">Uncharacterized protein</fullName>
    </submittedName>
</protein>
<keyword evidence="1" id="KW-0472">Membrane</keyword>
<evidence type="ECO:0000256" key="1">
    <source>
        <dbReference type="SAM" id="Phobius"/>
    </source>
</evidence>
<organism evidence="2">
    <name type="scientific">Arion vulgaris</name>
    <dbReference type="NCBI Taxonomy" id="1028688"/>
    <lineage>
        <taxon>Eukaryota</taxon>
        <taxon>Metazoa</taxon>
        <taxon>Spiralia</taxon>
        <taxon>Lophotrochozoa</taxon>
        <taxon>Mollusca</taxon>
        <taxon>Gastropoda</taxon>
        <taxon>Heterobranchia</taxon>
        <taxon>Euthyneura</taxon>
        <taxon>Panpulmonata</taxon>
        <taxon>Eupulmonata</taxon>
        <taxon>Stylommatophora</taxon>
        <taxon>Helicina</taxon>
        <taxon>Arionoidea</taxon>
        <taxon>Arionidae</taxon>
        <taxon>Arion</taxon>
    </lineage>
</organism>
<feature type="non-terminal residue" evidence="2">
    <location>
        <position position="60"/>
    </location>
</feature>
<dbReference type="AlphaFoldDB" id="A0A0B7BHG9"/>
<accession>A0A0B7BHG9</accession>
<sequence length="60" mass="6902">MPYFSILALPMYCVPAVIHFFQFLFYCSPPDRFGSSIFRLPFSVNLIAVILTELVSMHIT</sequence>
<dbReference type="EMBL" id="HACG01044735">
    <property type="protein sequence ID" value="CEK91600.1"/>
    <property type="molecule type" value="Transcribed_RNA"/>
</dbReference>
<proteinExistence type="predicted"/>
<feature type="transmembrane region" description="Helical" evidence="1">
    <location>
        <begin position="6"/>
        <end position="26"/>
    </location>
</feature>